<comment type="subcellular location">
    <subcellularLocation>
        <location evidence="1">Membrane</location>
        <topology evidence="1">Single-pass type I membrane protein</topology>
    </subcellularLocation>
</comment>
<accession>A0A7D9HQS0</accession>
<sequence length="540" mass="60082">MATSKISERCVFICLLGLTSVTLSVSYVTPIRNSAVLSYSMPVGQTTKNGKVQYNDTSYNGLIINGFYKGGTGILTDRKFGPVNSKEMVQGTKPKGEEWAGWTDTQSSYIDITFEFSGVRKFTNVILFMNVDKKRGNAVFNRSQIFFSSTKDSFSNTSFLQCYPRDSEARNYSYNALVILSLCENTARFMKLRLYFGGTWLLISEISFDSVAASGNEKKSLQNCSGDTSIVTRSSTTTSQMKASTKSGYIETTNSILIIFMGAGVTLAIVLIVLFVILIIYKRRRQASKSAISVDRHGLENQAAEVETESPPNNNQELDHVGPNSGRTAPYEEVEIVSPSSVYEVLSRNSLDGREATNSDRSWRDVIPANGRTSPYSVVQIISPPSVHEMLNRNRPDRRELETANSDRSSAYVIPANGRTSPYSVVQIVSPPFVHDEHNSNQLDGRETANYDCSSGYEKVQISSLSGYTQLDKNRADETNDHTYQKLLKRDSDYLIPTHAEAEPSYVEDGEIKTTPGYTELDNTKRVQDDSASYQKLIKK</sequence>
<feature type="region of interest" description="Disordered" evidence="8">
    <location>
        <begin position="505"/>
        <end position="540"/>
    </location>
</feature>
<keyword evidence="12" id="KW-1185">Reference proteome</keyword>
<evidence type="ECO:0000259" key="10">
    <source>
        <dbReference type="Pfam" id="PF21114"/>
    </source>
</evidence>
<evidence type="ECO:0000256" key="2">
    <source>
        <dbReference type="ARBA" id="ARBA00022692"/>
    </source>
</evidence>
<keyword evidence="7" id="KW-0325">Glycoprotein</keyword>
<evidence type="ECO:0000256" key="6">
    <source>
        <dbReference type="ARBA" id="ARBA00023157"/>
    </source>
</evidence>
<evidence type="ECO:0000256" key="9">
    <source>
        <dbReference type="SAM" id="Phobius"/>
    </source>
</evidence>
<reference evidence="11" key="1">
    <citation type="submission" date="2020-04" db="EMBL/GenBank/DDBJ databases">
        <authorList>
            <person name="Alioto T."/>
            <person name="Alioto T."/>
            <person name="Gomez Garrido J."/>
        </authorList>
    </citation>
    <scope>NUCLEOTIDE SEQUENCE</scope>
    <source>
        <strain evidence="11">A484AB</strain>
    </source>
</reference>
<dbReference type="Gene3D" id="2.60.120.1190">
    <property type="match status" value="1"/>
</dbReference>
<keyword evidence="6" id="KW-1015">Disulfide bond</keyword>
<evidence type="ECO:0000256" key="3">
    <source>
        <dbReference type="ARBA" id="ARBA00022729"/>
    </source>
</evidence>
<dbReference type="OrthoDB" id="6071166at2759"/>
<dbReference type="GO" id="GO:0016020">
    <property type="term" value="C:membrane"/>
    <property type="evidence" value="ECO:0007669"/>
    <property type="project" value="UniProtKB-SubCell"/>
</dbReference>
<feature type="region of interest" description="Disordered" evidence="8">
    <location>
        <begin position="302"/>
        <end position="328"/>
    </location>
</feature>
<dbReference type="InterPro" id="IPR048525">
    <property type="entry name" value="DDR1-2_DS-like"/>
</dbReference>
<dbReference type="AlphaFoldDB" id="A0A7D9HQS0"/>
<dbReference type="EMBL" id="CACRXK020001301">
    <property type="protein sequence ID" value="CAB3988283.1"/>
    <property type="molecule type" value="Genomic_DNA"/>
</dbReference>
<feature type="region of interest" description="Disordered" evidence="8">
    <location>
        <begin position="218"/>
        <end position="237"/>
    </location>
</feature>
<feature type="compositionally biased region" description="Low complexity" evidence="8">
    <location>
        <begin position="228"/>
        <end position="237"/>
    </location>
</feature>
<dbReference type="Pfam" id="PF21114">
    <property type="entry name" value="DDR1-2_DS-like"/>
    <property type="match status" value="1"/>
</dbReference>
<keyword evidence="2 9" id="KW-0812">Transmembrane</keyword>
<evidence type="ECO:0000313" key="11">
    <source>
        <dbReference type="EMBL" id="CAB3988283.1"/>
    </source>
</evidence>
<organism evidence="11 12">
    <name type="scientific">Paramuricea clavata</name>
    <name type="common">Red gorgonian</name>
    <name type="synonym">Violescent sea-whip</name>
    <dbReference type="NCBI Taxonomy" id="317549"/>
    <lineage>
        <taxon>Eukaryota</taxon>
        <taxon>Metazoa</taxon>
        <taxon>Cnidaria</taxon>
        <taxon>Anthozoa</taxon>
        <taxon>Octocorallia</taxon>
        <taxon>Malacalcyonacea</taxon>
        <taxon>Plexauridae</taxon>
        <taxon>Paramuricea</taxon>
    </lineage>
</organism>
<evidence type="ECO:0000256" key="5">
    <source>
        <dbReference type="ARBA" id="ARBA00023136"/>
    </source>
</evidence>
<feature type="transmembrane region" description="Helical" evidence="9">
    <location>
        <begin position="256"/>
        <end position="281"/>
    </location>
</feature>
<protein>
    <recommendedName>
        <fullName evidence="10">Discoidin domain-containing protein</fullName>
    </recommendedName>
</protein>
<feature type="domain" description="Discoidin" evidence="10">
    <location>
        <begin position="36"/>
        <end position="210"/>
    </location>
</feature>
<evidence type="ECO:0000256" key="8">
    <source>
        <dbReference type="SAM" id="MobiDB-lite"/>
    </source>
</evidence>
<evidence type="ECO:0000313" key="12">
    <source>
        <dbReference type="Proteomes" id="UP001152795"/>
    </source>
</evidence>
<proteinExistence type="predicted"/>
<evidence type="ECO:0000256" key="4">
    <source>
        <dbReference type="ARBA" id="ARBA00022989"/>
    </source>
</evidence>
<keyword evidence="5 9" id="KW-0472">Membrane</keyword>
<dbReference type="Proteomes" id="UP001152795">
    <property type="component" value="Unassembled WGS sequence"/>
</dbReference>
<comment type="caution">
    <text evidence="11">The sequence shown here is derived from an EMBL/GenBank/DDBJ whole genome shotgun (WGS) entry which is preliminary data.</text>
</comment>
<keyword evidence="4 9" id="KW-1133">Transmembrane helix</keyword>
<evidence type="ECO:0000256" key="7">
    <source>
        <dbReference type="ARBA" id="ARBA00023180"/>
    </source>
</evidence>
<gene>
    <name evidence="11" type="ORF">PACLA_8A009545</name>
</gene>
<name>A0A7D9HQS0_PARCT</name>
<keyword evidence="3" id="KW-0732">Signal</keyword>
<evidence type="ECO:0000256" key="1">
    <source>
        <dbReference type="ARBA" id="ARBA00004479"/>
    </source>
</evidence>